<sequence>PNPARGRYLSEAELPAPTRFSQQSPSRPCHGVREPYHLLIGRRKGDDACALRFSEGRAILAPEVLLGSSAGTSTLPACEVRPFRIAGISGSGRLRRLRPTCPDPRTRPRRCAAEGGHSTRKDVTGAARVADTPRREPARHGLGVLQRGPMMVVLPQYRTSGIRGQMVRRM</sequence>
<organism evidence="2 3">
    <name type="scientific">Myodes glareolus</name>
    <name type="common">Bank vole</name>
    <name type="synonym">Clethrionomys glareolus</name>
    <dbReference type="NCBI Taxonomy" id="447135"/>
    <lineage>
        <taxon>Eukaryota</taxon>
        <taxon>Metazoa</taxon>
        <taxon>Chordata</taxon>
        <taxon>Craniata</taxon>
        <taxon>Vertebrata</taxon>
        <taxon>Euteleostomi</taxon>
        <taxon>Mammalia</taxon>
        <taxon>Eutheria</taxon>
        <taxon>Euarchontoglires</taxon>
        <taxon>Glires</taxon>
        <taxon>Rodentia</taxon>
        <taxon>Myomorpha</taxon>
        <taxon>Muroidea</taxon>
        <taxon>Cricetidae</taxon>
        <taxon>Arvicolinae</taxon>
        <taxon>Myodes</taxon>
    </lineage>
</organism>
<keyword evidence="3" id="KW-1185">Reference proteome</keyword>
<reference evidence="2 3" key="1">
    <citation type="journal article" date="2023" name="bioRxiv">
        <title>Conserved and derived expression patterns and positive selection on dental genes reveal complex evolutionary context of ever-growing rodent molars.</title>
        <authorList>
            <person name="Calamari Z.T."/>
            <person name="Song A."/>
            <person name="Cohen E."/>
            <person name="Akter M."/>
            <person name="Roy R.D."/>
            <person name="Hallikas O."/>
            <person name="Christensen M.M."/>
            <person name="Li P."/>
            <person name="Marangoni P."/>
            <person name="Jernvall J."/>
            <person name="Klein O.D."/>
        </authorList>
    </citation>
    <scope>NUCLEOTIDE SEQUENCE [LARGE SCALE GENOMIC DNA]</scope>
    <source>
        <strain evidence="2">V071</strain>
    </source>
</reference>
<feature type="region of interest" description="Disordered" evidence="1">
    <location>
        <begin position="96"/>
        <end position="134"/>
    </location>
</feature>
<protein>
    <submittedName>
        <fullName evidence="2">Uncharacterized protein</fullName>
    </submittedName>
</protein>
<dbReference type="AlphaFoldDB" id="A0AAW0JSD2"/>
<evidence type="ECO:0000313" key="3">
    <source>
        <dbReference type="Proteomes" id="UP001488838"/>
    </source>
</evidence>
<gene>
    <name evidence="2" type="ORF">U0070_013328</name>
</gene>
<feature type="non-terminal residue" evidence="2">
    <location>
        <position position="1"/>
    </location>
</feature>
<comment type="caution">
    <text evidence="2">The sequence shown here is derived from an EMBL/GenBank/DDBJ whole genome shotgun (WGS) entry which is preliminary data.</text>
</comment>
<dbReference type="EMBL" id="JBBHLL010000020">
    <property type="protein sequence ID" value="KAK7829642.1"/>
    <property type="molecule type" value="Genomic_DNA"/>
</dbReference>
<evidence type="ECO:0000313" key="2">
    <source>
        <dbReference type="EMBL" id="KAK7829642.1"/>
    </source>
</evidence>
<dbReference type="Proteomes" id="UP001488838">
    <property type="component" value="Unassembled WGS sequence"/>
</dbReference>
<proteinExistence type="predicted"/>
<evidence type="ECO:0000256" key="1">
    <source>
        <dbReference type="SAM" id="MobiDB-lite"/>
    </source>
</evidence>
<name>A0AAW0JSD2_MYOGA</name>
<feature type="region of interest" description="Disordered" evidence="1">
    <location>
        <begin position="1"/>
        <end position="29"/>
    </location>
</feature>
<accession>A0AAW0JSD2</accession>